<evidence type="ECO:0000313" key="1">
    <source>
        <dbReference type="EMBL" id="TGY79044.1"/>
    </source>
</evidence>
<name>A0AC61RHI2_9BACT</name>
<dbReference type="EMBL" id="SRYB01000009">
    <property type="protein sequence ID" value="TGY79044.1"/>
    <property type="molecule type" value="Genomic_DNA"/>
</dbReference>
<organism evidence="1 2">
    <name type="scientific">Lepagella muris</name>
    <dbReference type="NCBI Taxonomy" id="3032870"/>
    <lineage>
        <taxon>Bacteria</taxon>
        <taxon>Pseudomonadati</taxon>
        <taxon>Bacteroidota</taxon>
        <taxon>Bacteroidia</taxon>
        <taxon>Bacteroidales</taxon>
        <taxon>Muribaculaceae</taxon>
        <taxon>Lepagella</taxon>
    </lineage>
</organism>
<dbReference type="Proteomes" id="UP000306319">
    <property type="component" value="Unassembled WGS sequence"/>
</dbReference>
<protein>
    <submittedName>
        <fullName evidence="1">Uncharacterized protein</fullName>
    </submittedName>
</protein>
<evidence type="ECO:0000313" key="2">
    <source>
        <dbReference type="Proteomes" id="UP000306319"/>
    </source>
</evidence>
<reference evidence="1" key="1">
    <citation type="submission" date="2019-04" db="EMBL/GenBank/DDBJ databases">
        <title>Microbes associate with the intestines of laboratory mice.</title>
        <authorList>
            <person name="Navarre W."/>
            <person name="Wong E."/>
            <person name="Huang K."/>
            <person name="Tropini C."/>
            <person name="Ng K."/>
            <person name="Yu B."/>
        </authorList>
    </citation>
    <scope>NUCLEOTIDE SEQUENCE</scope>
    <source>
        <strain evidence="1">NM04_E33</strain>
    </source>
</reference>
<gene>
    <name evidence="1" type="ORF">E5331_08245</name>
</gene>
<comment type="caution">
    <text evidence="1">The sequence shown here is derived from an EMBL/GenBank/DDBJ whole genome shotgun (WGS) entry which is preliminary data.</text>
</comment>
<proteinExistence type="predicted"/>
<sequence length="63" mass="7537">MLNDYDLFCKLHNEYVEICETMQNESMTYVLSPDEIAPEKRERAKELGARISSIMRMERHLEK</sequence>
<keyword evidence="2" id="KW-1185">Reference proteome</keyword>
<accession>A0AC61RHI2</accession>